<dbReference type="GO" id="GO:0140359">
    <property type="term" value="F:ABC-type transporter activity"/>
    <property type="evidence" value="ECO:0007669"/>
    <property type="project" value="InterPro"/>
</dbReference>
<dbReference type="Pfam" id="PF12698">
    <property type="entry name" value="ABC2_membrane_3"/>
    <property type="match status" value="1"/>
</dbReference>
<keyword evidence="2 5" id="KW-0812">Transmembrane</keyword>
<evidence type="ECO:0000256" key="4">
    <source>
        <dbReference type="ARBA" id="ARBA00023136"/>
    </source>
</evidence>
<dbReference type="EMBL" id="JAJNOR010000003">
    <property type="protein sequence ID" value="MCD2492298.1"/>
    <property type="molecule type" value="Genomic_DNA"/>
</dbReference>
<evidence type="ECO:0000259" key="6">
    <source>
        <dbReference type="Pfam" id="PF12698"/>
    </source>
</evidence>
<sequence length="431" mass="47088">MKQFGIVWRHELQGYVKSKSYIGITVGFALLFAILLSLPSFIDLSGIIPGLKGNEGSSTKTESETALSEYDGTIYLYDKSGQMEEELIAQLYPSARIEMADSEEAVKGLVENGEQSEDSESADEKRCGFAVESPTDYRYYVKNRSFSDSVGEVFDYAMGVMYRQGRLQEIGADAAEIEEIYNTPMTSETIVLGKDSVRNYLYTYLLIFVVYFMVLIYGNSVATSVAQEKSNRAMEVLVTSTSSNSLIFGKVLAGTVASFLQVGVIIGAALASYGASREAWNGMLDFVFQIPSQVLLAFAVFGILGYVLYAFCYGVLGALVSKTEDVSRTAGPLMFMFVISFLLTVFNLQNSDGALMKILSFIPFTSPNAMFARVAMGNVAVWEIAVSLALLIGAIAVAAIGGAKIYRMGTLMYGNPIKLSRALKMSREKDQ</sequence>
<feature type="transmembrane region" description="Helical" evidence="5">
    <location>
        <begin position="380"/>
        <end position="403"/>
    </location>
</feature>
<dbReference type="GO" id="GO:0016020">
    <property type="term" value="C:membrane"/>
    <property type="evidence" value="ECO:0007669"/>
    <property type="project" value="UniProtKB-SubCell"/>
</dbReference>
<organism evidence="7 8">
    <name type="scientific">Lientehia hominis</name>
    <dbReference type="NCBI Taxonomy" id="2897778"/>
    <lineage>
        <taxon>Bacteria</taxon>
        <taxon>Bacillati</taxon>
        <taxon>Bacillota</taxon>
        <taxon>Clostridia</taxon>
        <taxon>Lachnospirales</taxon>
        <taxon>Lachnospiraceae</taxon>
        <taxon>Lientehia</taxon>
    </lineage>
</organism>
<accession>A0AAP2W7D3</accession>
<keyword evidence="8" id="KW-1185">Reference proteome</keyword>
<dbReference type="Proteomes" id="UP001299265">
    <property type="component" value="Unassembled WGS sequence"/>
</dbReference>
<evidence type="ECO:0000256" key="1">
    <source>
        <dbReference type="ARBA" id="ARBA00004141"/>
    </source>
</evidence>
<comment type="subcellular location">
    <subcellularLocation>
        <location evidence="1">Membrane</location>
        <topology evidence="1">Multi-pass membrane protein</topology>
    </subcellularLocation>
</comment>
<dbReference type="InterPro" id="IPR013525">
    <property type="entry name" value="ABC2_TM"/>
</dbReference>
<feature type="transmembrane region" description="Helical" evidence="5">
    <location>
        <begin position="21"/>
        <end position="42"/>
    </location>
</feature>
<evidence type="ECO:0000256" key="2">
    <source>
        <dbReference type="ARBA" id="ARBA00022692"/>
    </source>
</evidence>
<dbReference type="PANTHER" id="PTHR43471:SF3">
    <property type="entry name" value="ABC TRANSPORTER PERMEASE PROTEIN NATB"/>
    <property type="match status" value="1"/>
</dbReference>
<evidence type="ECO:0000313" key="7">
    <source>
        <dbReference type="EMBL" id="MCD2492298.1"/>
    </source>
</evidence>
<keyword evidence="3 5" id="KW-1133">Transmembrane helix</keyword>
<evidence type="ECO:0000313" key="8">
    <source>
        <dbReference type="Proteomes" id="UP001299265"/>
    </source>
</evidence>
<evidence type="ECO:0000256" key="5">
    <source>
        <dbReference type="SAM" id="Phobius"/>
    </source>
</evidence>
<feature type="transmembrane region" description="Helical" evidence="5">
    <location>
        <begin position="332"/>
        <end position="349"/>
    </location>
</feature>
<comment type="caution">
    <text evidence="7">The sequence shown here is derived from an EMBL/GenBank/DDBJ whole genome shotgun (WGS) entry which is preliminary data.</text>
</comment>
<reference evidence="7 8" key="1">
    <citation type="submission" date="2021-11" db="EMBL/GenBank/DDBJ databases">
        <title>Lacrimispora sp. nov. NSJ-141 isolated from human feces.</title>
        <authorList>
            <person name="Abdugheni R."/>
        </authorList>
    </citation>
    <scope>NUCLEOTIDE SEQUENCE [LARGE SCALE GENOMIC DNA]</scope>
    <source>
        <strain evidence="7 8">NSJ-141</strain>
    </source>
</reference>
<dbReference type="AlphaFoldDB" id="A0AAP2W7D3"/>
<name>A0AAP2W7D3_9FIRM</name>
<proteinExistence type="predicted"/>
<feature type="transmembrane region" description="Helical" evidence="5">
    <location>
        <begin position="247"/>
        <end position="274"/>
    </location>
</feature>
<dbReference type="RefSeq" id="WP_231062197.1">
    <property type="nucleotide sequence ID" value="NZ_JAJNOR010000003.1"/>
</dbReference>
<gene>
    <name evidence="7" type="ORF">LQE92_06590</name>
</gene>
<keyword evidence="4 5" id="KW-0472">Membrane</keyword>
<feature type="domain" description="ABC-2 type transporter transmembrane" evidence="6">
    <location>
        <begin position="19"/>
        <end position="401"/>
    </location>
</feature>
<protein>
    <submittedName>
        <fullName evidence="7">ABC transporter permease</fullName>
    </submittedName>
</protein>
<feature type="transmembrane region" description="Helical" evidence="5">
    <location>
        <begin position="294"/>
        <end position="320"/>
    </location>
</feature>
<evidence type="ECO:0000256" key="3">
    <source>
        <dbReference type="ARBA" id="ARBA00022989"/>
    </source>
</evidence>
<feature type="transmembrane region" description="Helical" evidence="5">
    <location>
        <begin position="201"/>
        <end position="226"/>
    </location>
</feature>
<dbReference type="PANTHER" id="PTHR43471">
    <property type="entry name" value="ABC TRANSPORTER PERMEASE"/>
    <property type="match status" value="1"/>
</dbReference>